<organism evidence="3 4">
    <name type="scientific">Subtercola frigoramans</name>
    <dbReference type="NCBI Taxonomy" id="120298"/>
    <lineage>
        <taxon>Bacteria</taxon>
        <taxon>Bacillati</taxon>
        <taxon>Actinomycetota</taxon>
        <taxon>Actinomycetes</taxon>
        <taxon>Micrococcales</taxon>
        <taxon>Microbacteriaceae</taxon>
        <taxon>Subtercola</taxon>
    </lineage>
</organism>
<dbReference type="InterPro" id="IPR030678">
    <property type="entry name" value="Peptide/Ni-bd"/>
</dbReference>
<proteinExistence type="predicted"/>
<dbReference type="Gene3D" id="3.40.190.10">
    <property type="entry name" value="Periplasmic binding protein-like II"/>
    <property type="match status" value="1"/>
</dbReference>
<keyword evidence="1" id="KW-0732">Signal</keyword>
<reference evidence="3 4" key="1">
    <citation type="submission" date="2021-01" db="EMBL/GenBank/DDBJ databases">
        <title>Sequencing the genomes of 1000 actinobacteria strains.</title>
        <authorList>
            <person name="Klenk H.-P."/>
        </authorList>
    </citation>
    <scope>NUCLEOTIDE SEQUENCE [LARGE SCALE GENOMIC DNA]</scope>
    <source>
        <strain evidence="3 4">DSM 13057</strain>
    </source>
</reference>
<accession>A0ABS2L890</accession>
<evidence type="ECO:0000313" key="4">
    <source>
        <dbReference type="Proteomes" id="UP000776164"/>
    </source>
</evidence>
<keyword evidence="4" id="KW-1185">Reference proteome</keyword>
<protein>
    <submittedName>
        <fullName evidence="3">Peptide/nickel transport system substrate-binding protein</fullName>
    </submittedName>
</protein>
<dbReference type="SUPFAM" id="SSF53850">
    <property type="entry name" value="Periplasmic binding protein-like II"/>
    <property type="match status" value="1"/>
</dbReference>
<dbReference type="Pfam" id="PF00496">
    <property type="entry name" value="SBP_bac_5"/>
    <property type="match status" value="1"/>
</dbReference>
<evidence type="ECO:0000259" key="2">
    <source>
        <dbReference type="Pfam" id="PF00496"/>
    </source>
</evidence>
<dbReference type="PIRSF" id="PIRSF002741">
    <property type="entry name" value="MppA"/>
    <property type="match status" value="1"/>
</dbReference>
<feature type="chain" id="PRO_5046975655" evidence="1">
    <location>
        <begin position="23"/>
        <end position="509"/>
    </location>
</feature>
<gene>
    <name evidence="3" type="ORF">JOE66_002740</name>
</gene>
<evidence type="ECO:0000313" key="3">
    <source>
        <dbReference type="EMBL" id="MBM7473106.1"/>
    </source>
</evidence>
<dbReference type="InterPro" id="IPR039424">
    <property type="entry name" value="SBP_5"/>
</dbReference>
<feature type="signal peptide" evidence="1">
    <location>
        <begin position="1"/>
        <end position="22"/>
    </location>
</feature>
<dbReference type="RefSeq" id="WP_205110305.1">
    <property type="nucleotide sequence ID" value="NZ_BAAAHT010000010.1"/>
</dbReference>
<dbReference type="PROSITE" id="PS51257">
    <property type="entry name" value="PROKAR_LIPOPROTEIN"/>
    <property type="match status" value="1"/>
</dbReference>
<feature type="domain" description="Solute-binding protein family 5" evidence="2">
    <location>
        <begin position="78"/>
        <end position="429"/>
    </location>
</feature>
<evidence type="ECO:0000256" key="1">
    <source>
        <dbReference type="SAM" id="SignalP"/>
    </source>
</evidence>
<dbReference type="InterPro" id="IPR000914">
    <property type="entry name" value="SBP_5_dom"/>
</dbReference>
<sequence>MFRRKVTAALALAAVLALSACSGSPTTSDSSGATGGTLTLVATVAPKTLDASGAEWANQTPYFQAAYDTLLLADADGTIKPFLASAWQYNDANTALTLTLRNDVKFSDGSALTSEVVKTNLERFKAGTSSTASALRNVASIDTPDAQTVVINLTDPDPALVTYLTREAGLIASGQAIAADAAALATDPIGSGPYIMDTASTVIGTSYVYTKNPNYWDPAIQHYDKVVVNTVADQTAALNIIKSGEANGVRLASNLNLAEVQASGWTVNAGEINVGGLLLFDRAGTMVPALGDVRVRQAINYALDRPGLLQALQKGAGTVTEQVFPSRSTAFDSALDSTYSYDPAKAKQLLSTAGYASGFTLNLPTSPSIPPAAYTLLQQLFSDVGITVNYTDAGNNYIADLVAAKYPAGYINLEQGGDWQVAQFMISPTATWNPFHYQDATVDGYLKSMQFGTQTERDQAATELNKYIVDQAWFAPFFRPQNSIATDAHTTVKMLPTNVYPNLYDFQQK</sequence>
<dbReference type="EMBL" id="JAFBBU010000001">
    <property type="protein sequence ID" value="MBM7473106.1"/>
    <property type="molecule type" value="Genomic_DNA"/>
</dbReference>
<dbReference type="Proteomes" id="UP000776164">
    <property type="component" value="Unassembled WGS sequence"/>
</dbReference>
<dbReference type="PANTHER" id="PTHR30290">
    <property type="entry name" value="PERIPLASMIC BINDING COMPONENT OF ABC TRANSPORTER"/>
    <property type="match status" value="1"/>
</dbReference>
<comment type="caution">
    <text evidence="3">The sequence shown here is derived from an EMBL/GenBank/DDBJ whole genome shotgun (WGS) entry which is preliminary data.</text>
</comment>
<dbReference type="Gene3D" id="3.10.105.10">
    <property type="entry name" value="Dipeptide-binding Protein, Domain 3"/>
    <property type="match status" value="1"/>
</dbReference>
<name>A0ABS2L890_9MICO</name>